<keyword evidence="1" id="KW-0732">Signal</keyword>
<gene>
    <name evidence="3" type="ORF">EJ913_12765</name>
</gene>
<proteinExistence type="predicted"/>
<dbReference type="SUPFAM" id="SSF63829">
    <property type="entry name" value="Calcium-dependent phosphotriesterase"/>
    <property type="match status" value="1"/>
</dbReference>
<dbReference type="OrthoDB" id="9798693at2"/>
<evidence type="ECO:0000313" key="4">
    <source>
        <dbReference type="Proteomes" id="UP000280346"/>
    </source>
</evidence>
<feature type="signal peptide" evidence="1">
    <location>
        <begin position="1"/>
        <end position="21"/>
    </location>
</feature>
<evidence type="ECO:0000259" key="2">
    <source>
        <dbReference type="Pfam" id="PF13449"/>
    </source>
</evidence>
<comment type="caution">
    <text evidence="3">The sequence shown here is derived from an EMBL/GenBank/DDBJ whole genome shotgun (WGS) entry which is preliminary data.</text>
</comment>
<dbReference type="PROSITE" id="PS51257">
    <property type="entry name" value="PROKAR_LIPOPROTEIN"/>
    <property type="match status" value="1"/>
</dbReference>
<dbReference type="EMBL" id="RZIJ01000008">
    <property type="protein sequence ID" value="RUQ71509.1"/>
    <property type="molecule type" value="Genomic_DNA"/>
</dbReference>
<organism evidence="3 4">
    <name type="scientific">Azospirillum doebereinerae</name>
    <dbReference type="NCBI Taxonomy" id="92933"/>
    <lineage>
        <taxon>Bacteria</taxon>
        <taxon>Pseudomonadati</taxon>
        <taxon>Pseudomonadota</taxon>
        <taxon>Alphaproteobacteria</taxon>
        <taxon>Rhodospirillales</taxon>
        <taxon>Azospirillaceae</taxon>
        <taxon>Azospirillum</taxon>
    </lineage>
</organism>
<evidence type="ECO:0000256" key="1">
    <source>
        <dbReference type="SAM" id="SignalP"/>
    </source>
</evidence>
<accession>A0A433J9M2</accession>
<dbReference type="AlphaFoldDB" id="A0A433J9M2"/>
<name>A0A433J9M2_9PROT</name>
<evidence type="ECO:0000313" key="3">
    <source>
        <dbReference type="EMBL" id="RUQ71509.1"/>
    </source>
</evidence>
<dbReference type="PIRSF" id="PIRSF031900">
    <property type="entry name" value="UCP031900"/>
    <property type="match status" value="1"/>
</dbReference>
<protein>
    <submittedName>
        <fullName evidence="3">Esterase-like activity of phytase family protein</fullName>
    </submittedName>
</protein>
<dbReference type="Pfam" id="PF13449">
    <property type="entry name" value="Phytase-like"/>
    <property type="match status" value="1"/>
</dbReference>
<feature type="chain" id="PRO_5019343152" evidence="1">
    <location>
        <begin position="22"/>
        <end position="334"/>
    </location>
</feature>
<sequence>MKTRAKTLSILLLLTLSGGCAVLSGAEPAPPHASAVPLDHGRPEVVSVGGLRFRGALELSGGGIGGLSGLWVAPDGARFVAIGDTGLVATGGLDYDAAGRLSGATDLRTRPLAVEEGFSKRKKRTDAEDLARLPDGGWLVALERDHRILRYPSGENGPEGVPTPIPVPPGVTEDTPPNSGLESLTRLADGRFLTIEEGEDGAAQERRAWVTRSAALPERRGDWLPLTYRTAPRFRPTSVAPLPDGGALVLERRVSLLGGWSSRIVRVAAKELRAGAVADGRELARLEAPLLNDNFEGIATRSDPAGETLVYLVSDDNFSALQRGYLVMFALPDE</sequence>
<dbReference type="RefSeq" id="WP_126998347.1">
    <property type="nucleotide sequence ID" value="NZ_JBNPXW010000003.1"/>
</dbReference>
<dbReference type="Proteomes" id="UP000280346">
    <property type="component" value="Unassembled WGS sequence"/>
</dbReference>
<feature type="domain" description="Phytase-like" evidence="2">
    <location>
        <begin position="64"/>
        <end position="318"/>
    </location>
</feature>
<reference evidence="3 4" key="1">
    <citation type="submission" date="2018-12" db="EMBL/GenBank/DDBJ databases">
        <authorList>
            <person name="Yang Y."/>
        </authorList>
    </citation>
    <scope>NUCLEOTIDE SEQUENCE [LARGE SCALE GENOMIC DNA]</scope>
    <source>
        <strain evidence="3 4">GSF71</strain>
    </source>
</reference>
<keyword evidence="4" id="KW-1185">Reference proteome</keyword>
<dbReference type="InterPro" id="IPR014567">
    <property type="entry name" value="UCP031900"/>
</dbReference>
<dbReference type="InterPro" id="IPR027372">
    <property type="entry name" value="Phytase-like_dom"/>
</dbReference>